<dbReference type="OrthoDB" id="1199646at2"/>
<organism evidence="3 4">
    <name type="scientific">Pedobacter metabolipauper</name>
    <dbReference type="NCBI Taxonomy" id="425513"/>
    <lineage>
        <taxon>Bacteria</taxon>
        <taxon>Pseudomonadati</taxon>
        <taxon>Bacteroidota</taxon>
        <taxon>Sphingobacteriia</taxon>
        <taxon>Sphingobacteriales</taxon>
        <taxon>Sphingobacteriaceae</taxon>
        <taxon>Pedobacter</taxon>
    </lineage>
</organism>
<evidence type="ECO:0000256" key="1">
    <source>
        <dbReference type="SAM" id="Phobius"/>
    </source>
</evidence>
<dbReference type="SMART" id="SM00421">
    <property type="entry name" value="HTH_LUXR"/>
    <property type="match status" value="1"/>
</dbReference>
<evidence type="ECO:0000313" key="3">
    <source>
        <dbReference type="EMBL" id="TDQ07443.1"/>
    </source>
</evidence>
<dbReference type="AlphaFoldDB" id="A0A4R6SS65"/>
<evidence type="ECO:0000313" key="4">
    <source>
        <dbReference type="Proteomes" id="UP000295620"/>
    </source>
</evidence>
<dbReference type="GO" id="GO:0006355">
    <property type="term" value="P:regulation of DNA-templated transcription"/>
    <property type="evidence" value="ECO:0007669"/>
    <property type="project" value="InterPro"/>
</dbReference>
<dbReference type="Gene3D" id="3.30.450.20">
    <property type="entry name" value="PAS domain"/>
    <property type="match status" value="1"/>
</dbReference>
<accession>A0A4R6SS65</accession>
<dbReference type="InterPro" id="IPR016032">
    <property type="entry name" value="Sig_transdc_resp-reg_C-effctor"/>
</dbReference>
<feature type="domain" description="HTH luxR-type" evidence="2">
    <location>
        <begin position="177"/>
        <end position="242"/>
    </location>
</feature>
<name>A0A4R6SS65_9SPHI</name>
<dbReference type="InterPro" id="IPR000792">
    <property type="entry name" value="Tscrpt_reg_LuxR_C"/>
</dbReference>
<protein>
    <submittedName>
        <fullName evidence="3">Regulatory LuxR family protein</fullName>
    </submittedName>
</protein>
<dbReference type="SUPFAM" id="SSF46894">
    <property type="entry name" value="C-terminal effector domain of the bipartite response regulators"/>
    <property type="match status" value="1"/>
</dbReference>
<feature type="transmembrane region" description="Helical" evidence="1">
    <location>
        <begin position="234"/>
        <end position="255"/>
    </location>
</feature>
<dbReference type="PRINTS" id="PR00038">
    <property type="entry name" value="HTHLUXR"/>
</dbReference>
<sequence>MKVKNDFGDYSRNFITDIPAELESEEALYYKNTIPRFPEEAVYIYSFKQNRMVYASGWEEVVGYRDDEINMLAIVNMSAPEFAPFSHDLNDKALQFIHNKSKDLERYSFTIELKKIHKNGSQVPIIARVGVFSSENGKIDAIIGRFQINRSLIFGRVMRYAAYGPEKEKFEEELNKILFSHLAISNKEKEALSLVARGYSFKEIASELNVSHSAIEKRIIPLYKRFDVKSLTHLVSFAYDNFILPLLAIVQIYYFNI</sequence>
<keyword evidence="1" id="KW-0812">Transmembrane</keyword>
<dbReference type="Proteomes" id="UP000295620">
    <property type="component" value="Unassembled WGS sequence"/>
</dbReference>
<dbReference type="CDD" id="cd06170">
    <property type="entry name" value="LuxR_C_like"/>
    <property type="match status" value="1"/>
</dbReference>
<dbReference type="Pfam" id="PF00196">
    <property type="entry name" value="GerE"/>
    <property type="match status" value="1"/>
</dbReference>
<keyword evidence="1" id="KW-1133">Transmembrane helix</keyword>
<dbReference type="EMBL" id="SNYC01000006">
    <property type="protein sequence ID" value="TDQ07443.1"/>
    <property type="molecule type" value="Genomic_DNA"/>
</dbReference>
<dbReference type="Gene3D" id="1.10.10.10">
    <property type="entry name" value="Winged helix-like DNA-binding domain superfamily/Winged helix DNA-binding domain"/>
    <property type="match status" value="1"/>
</dbReference>
<dbReference type="RefSeq" id="WP_133577413.1">
    <property type="nucleotide sequence ID" value="NZ_SNYC01000006.1"/>
</dbReference>
<keyword evidence="1" id="KW-0472">Membrane</keyword>
<evidence type="ECO:0000259" key="2">
    <source>
        <dbReference type="PROSITE" id="PS50043"/>
    </source>
</evidence>
<reference evidence="3 4" key="1">
    <citation type="submission" date="2019-03" db="EMBL/GenBank/DDBJ databases">
        <title>Genomic Encyclopedia of Archaeal and Bacterial Type Strains, Phase II (KMG-II): from individual species to whole genera.</title>
        <authorList>
            <person name="Goeker M."/>
        </authorList>
    </citation>
    <scope>NUCLEOTIDE SEQUENCE [LARGE SCALE GENOMIC DNA]</scope>
    <source>
        <strain evidence="3 4">DSM 19035</strain>
    </source>
</reference>
<dbReference type="PROSITE" id="PS50043">
    <property type="entry name" value="HTH_LUXR_2"/>
    <property type="match status" value="1"/>
</dbReference>
<dbReference type="InterPro" id="IPR036388">
    <property type="entry name" value="WH-like_DNA-bd_sf"/>
</dbReference>
<dbReference type="GO" id="GO:0003677">
    <property type="term" value="F:DNA binding"/>
    <property type="evidence" value="ECO:0007669"/>
    <property type="project" value="InterPro"/>
</dbReference>
<comment type="caution">
    <text evidence="3">The sequence shown here is derived from an EMBL/GenBank/DDBJ whole genome shotgun (WGS) entry which is preliminary data.</text>
</comment>
<keyword evidence="4" id="KW-1185">Reference proteome</keyword>
<proteinExistence type="predicted"/>
<gene>
    <name evidence="3" type="ORF">ATK78_3569</name>
</gene>